<accession>A0A8S1V3N3</accession>
<dbReference type="Proteomes" id="UP000689195">
    <property type="component" value="Unassembled WGS sequence"/>
</dbReference>
<name>A0A8S1V3N3_9CILI</name>
<dbReference type="AlphaFoldDB" id="A0A8S1V3N3"/>
<dbReference type="EMBL" id="CAJJDO010000055">
    <property type="protein sequence ID" value="CAD8171551.1"/>
    <property type="molecule type" value="Genomic_DNA"/>
</dbReference>
<proteinExistence type="predicted"/>
<comment type="caution">
    <text evidence="1">The sequence shown here is derived from an EMBL/GenBank/DDBJ whole genome shotgun (WGS) entry which is preliminary data.</text>
</comment>
<gene>
    <name evidence="1" type="ORF">PPENT_87.1.T0550082</name>
</gene>
<evidence type="ECO:0000313" key="2">
    <source>
        <dbReference type="Proteomes" id="UP000689195"/>
    </source>
</evidence>
<organism evidence="1 2">
    <name type="scientific">Paramecium pentaurelia</name>
    <dbReference type="NCBI Taxonomy" id="43138"/>
    <lineage>
        <taxon>Eukaryota</taxon>
        <taxon>Sar</taxon>
        <taxon>Alveolata</taxon>
        <taxon>Ciliophora</taxon>
        <taxon>Intramacronucleata</taxon>
        <taxon>Oligohymenophorea</taxon>
        <taxon>Peniculida</taxon>
        <taxon>Parameciidae</taxon>
        <taxon>Paramecium</taxon>
    </lineage>
</organism>
<sequence>MHNLLILDLFDFEYKLNEITNTNADPDGLEIILLALRNSLFIIYKNGKPGMDNSSSKDLLLIFGQILAESDIFRNTKKQQKKKQQEGVIPAPKFICEVNQVKDFQNLNRIIRHQFKQLSCLLKRKESQQNQIDKIVSQMNLNDFTVDQLLSLSDPDQLNEITIIK</sequence>
<reference evidence="1" key="1">
    <citation type="submission" date="2021-01" db="EMBL/GenBank/DDBJ databases">
        <authorList>
            <consortium name="Genoscope - CEA"/>
            <person name="William W."/>
        </authorList>
    </citation>
    <scope>NUCLEOTIDE SEQUENCE</scope>
</reference>
<dbReference type="OrthoDB" id="9906141at2759"/>
<evidence type="ECO:0000313" key="1">
    <source>
        <dbReference type="EMBL" id="CAD8171551.1"/>
    </source>
</evidence>
<protein>
    <submittedName>
        <fullName evidence="1">Uncharacterized protein</fullName>
    </submittedName>
</protein>
<keyword evidence="2" id="KW-1185">Reference proteome</keyword>